<feature type="coiled-coil region" evidence="1">
    <location>
        <begin position="67"/>
        <end position="154"/>
    </location>
</feature>
<dbReference type="AlphaFoldDB" id="A0AAP0MVE0"/>
<reference evidence="2 3" key="1">
    <citation type="submission" date="2024-05" db="EMBL/GenBank/DDBJ databases">
        <title>Haplotype-resolved chromosome-level genome assembly of Huyou (Citrus changshanensis).</title>
        <authorList>
            <person name="Miao C."/>
            <person name="Chen W."/>
            <person name="Wu Y."/>
            <person name="Wang L."/>
            <person name="Zhao S."/>
            <person name="Grierson D."/>
            <person name="Xu C."/>
            <person name="Chen K."/>
        </authorList>
    </citation>
    <scope>NUCLEOTIDE SEQUENCE [LARGE SCALE GENOMIC DNA]</scope>
    <source>
        <strain evidence="2">01-14</strain>
        <tissue evidence="2">Leaf</tissue>
    </source>
</reference>
<sequence length="217" mass="25327">MALSSAFRERLEQMEQTRNQRLSILQAEKEVQGKKSQILESKLESVRLTERRCLLLDQKIASQNFKIATLKSEIEILDSKYQAHSQKLRKLKSEIEEVEETEKEKERCYVLKGNEMKEFRENVENFVEECQLRIEELRDQFSKLNSTFKKLQGNNGHLSNPEIVAAEMRKSQLLATKDNVHRNLASKYQLRAQLQMQLQNLLNAQNQDCPSSLKGQS</sequence>
<proteinExistence type="predicted"/>
<gene>
    <name evidence="2" type="ORF">WN944_012535</name>
</gene>
<dbReference type="Proteomes" id="UP001428341">
    <property type="component" value="Unassembled WGS sequence"/>
</dbReference>
<dbReference type="InterPro" id="IPR021042">
    <property type="entry name" value="Herpes_UL139_cytomegalovirus"/>
</dbReference>
<dbReference type="PANTHER" id="PTHR37214">
    <property type="entry name" value="CYTOMEGALOVIRUS UL139 PROTEIN"/>
    <property type="match status" value="1"/>
</dbReference>
<dbReference type="EMBL" id="JBCGBO010000002">
    <property type="protein sequence ID" value="KAK9224086.1"/>
    <property type="molecule type" value="Genomic_DNA"/>
</dbReference>
<organism evidence="2 3">
    <name type="scientific">Citrus x changshan-huyou</name>
    <dbReference type="NCBI Taxonomy" id="2935761"/>
    <lineage>
        <taxon>Eukaryota</taxon>
        <taxon>Viridiplantae</taxon>
        <taxon>Streptophyta</taxon>
        <taxon>Embryophyta</taxon>
        <taxon>Tracheophyta</taxon>
        <taxon>Spermatophyta</taxon>
        <taxon>Magnoliopsida</taxon>
        <taxon>eudicotyledons</taxon>
        <taxon>Gunneridae</taxon>
        <taxon>Pentapetalae</taxon>
        <taxon>rosids</taxon>
        <taxon>malvids</taxon>
        <taxon>Sapindales</taxon>
        <taxon>Rutaceae</taxon>
        <taxon>Aurantioideae</taxon>
        <taxon>Citrus</taxon>
    </lineage>
</organism>
<keyword evidence="3" id="KW-1185">Reference proteome</keyword>
<evidence type="ECO:0000313" key="3">
    <source>
        <dbReference type="Proteomes" id="UP001428341"/>
    </source>
</evidence>
<protein>
    <submittedName>
        <fullName evidence="2">Uncharacterized protein</fullName>
    </submittedName>
</protein>
<accession>A0AAP0MVE0</accession>
<dbReference type="PANTHER" id="PTHR37214:SF2">
    <property type="entry name" value="CYTOMEGALOVIRUS UL139 PROTEIN"/>
    <property type="match status" value="1"/>
</dbReference>
<evidence type="ECO:0000313" key="2">
    <source>
        <dbReference type="EMBL" id="KAK9224086.1"/>
    </source>
</evidence>
<dbReference type="Pfam" id="PF12507">
    <property type="entry name" value="HCMV_UL139"/>
    <property type="match status" value="1"/>
</dbReference>
<name>A0AAP0MVE0_9ROSI</name>
<comment type="caution">
    <text evidence="2">The sequence shown here is derived from an EMBL/GenBank/DDBJ whole genome shotgun (WGS) entry which is preliminary data.</text>
</comment>
<evidence type="ECO:0000256" key="1">
    <source>
        <dbReference type="SAM" id="Coils"/>
    </source>
</evidence>
<keyword evidence="1" id="KW-0175">Coiled coil</keyword>